<name>A0A3M8SUW7_9ACTN</name>
<dbReference type="InterPro" id="IPR052164">
    <property type="entry name" value="Anthracycline_SecMetBiosynth"/>
</dbReference>
<evidence type="ECO:0000313" key="2">
    <source>
        <dbReference type="EMBL" id="RNF82512.1"/>
    </source>
</evidence>
<dbReference type="AlphaFoldDB" id="A0A3M8SUW7"/>
<feature type="domain" description="VOC" evidence="1">
    <location>
        <begin position="143"/>
        <end position="258"/>
    </location>
</feature>
<dbReference type="PANTHER" id="PTHR33993">
    <property type="entry name" value="GLYOXALASE-RELATED"/>
    <property type="match status" value="1"/>
</dbReference>
<dbReference type="InterPro" id="IPR037523">
    <property type="entry name" value="VOC_core"/>
</dbReference>
<dbReference type="PROSITE" id="PS51819">
    <property type="entry name" value="VOC"/>
    <property type="match status" value="2"/>
</dbReference>
<dbReference type="Gene3D" id="3.10.180.10">
    <property type="entry name" value="2,3-Dihydroxybiphenyl 1,2-Dioxygenase, domain 1"/>
    <property type="match status" value="2"/>
</dbReference>
<dbReference type="Proteomes" id="UP000275401">
    <property type="component" value="Unassembled WGS sequence"/>
</dbReference>
<protein>
    <submittedName>
        <fullName evidence="2">VOC family protein</fullName>
    </submittedName>
</protein>
<evidence type="ECO:0000259" key="1">
    <source>
        <dbReference type="PROSITE" id="PS51819"/>
    </source>
</evidence>
<comment type="caution">
    <text evidence="2">The sequence shown here is derived from an EMBL/GenBank/DDBJ whole genome shotgun (WGS) entry which is preliminary data.</text>
</comment>
<dbReference type="InterPro" id="IPR029068">
    <property type="entry name" value="Glyas_Bleomycin-R_OHBP_Dase"/>
</dbReference>
<organism evidence="2 3">
    <name type="scientific">Streptomyces botrytidirepellens</name>
    <dbReference type="NCBI Taxonomy" id="2486417"/>
    <lineage>
        <taxon>Bacteria</taxon>
        <taxon>Bacillati</taxon>
        <taxon>Actinomycetota</taxon>
        <taxon>Actinomycetes</taxon>
        <taxon>Kitasatosporales</taxon>
        <taxon>Streptomycetaceae</taxon>
        <taxon>Streptomyces</taxon>
    </lineage>
</organism>
<dbReference type="CDD" id="cd07247">
    <property type="entry name" value="SgaA_N_like"/>
    <property type="match status" value="2"/>
</dbReference>
<sequence>MAEITTPYEPGTPCWVDLMAPDQQAALDFYTGLFGWSGEIGPAEVGGYTVCTLKDRPVAGVMAAQAMDDQPAPPTVWTTYFASTDAQATSEAISRNGGTVLLPVMDVMDLGKMLVAADPTGAVFGVWQAREFPGAGIVNEPGTVVWNELNTSDREAASTFYAEALGIETTAMEGDAKGYYGLTVNGRTVGGLQPLREGVPAGTPSHWLVYFSVENTDRTVAKLSAEGGTVLKPPFDMVAGRMALVQDPQGAPFAVIAPQPMSS</sequence>
<gene>
    <name evidence="2" type="ORF">EEJ42_45240</name>
</gene>
<proteinExistence type="predicted"/>
<dbReference type="SUPFAM" id="SSF54593">
    <property type="entry name" value="Glyoxalase/Bleomycin resistance protein/Dihydroxybiphenyl dioxygenase"/>
    <property type="match status" value="2"/>
</dbReference>
<keyword evidence="3" id="KW-1185">Reference proteome</keyword>
<dbReference type="PANTHER" id="PTHR33993:SF14">
    <property type="entry name" value="GB|AAF24581.1"/>
    <property type="match status" value="1"/>
</dbReference>
<dbReference type="RefSeq" id="WP_123107959.1">
    <property type="nucleotide sequence ID" value="NZ_RIBZ01000854.1"/>
</dbReference>
<dbReference type="Pfam" id="PF00903">
    <property type="entry name" value="Glyoxalase"/>
    <property type="match status" value="2"/>
</dbReference>
<dbReference type="InterPro" id="IPR004360">
    <property type="entry name" value="Glyas_Fos-R_dOase_dom"/>
</dbReference>
<dbReference type="EMBL" id="RIBZ01000854">
    <property type="protein sequence ID" value="RNF82512.1"/>
    <property type="molecule type" value="Genomic_DNA"/>
</dbReference>
<reference evidence="2 3" key="1">
    <citation type="submission" date="2018-11" db="EMBL/GenBank/DDBJ databases">
        <title>The Potential of Streptomyces as Biocontrol Agents against the Tomato grey mould, Botrytis cinerea (Gray mold) Frontiers in Microbiology.</title>
        <authorList>
            <person name="Li D."/>
        </authorList>
    </citation>
    <scope>NUCLEOTIDE SEQUENCE [LARGE SCALE GENOMIC DNA]</scope>
    <source>
        <strain evidence="2 3">NEAU-LD23</strain>
    </source>
</reference>
<feature type="domain" description="VOC" evidence="1">
    <location>
        <begin position="12"/>
        <end position="129"/>
    </location>
</feature>
<evidence type="ECO:0000313" key="3">
    <source>
        <dbReference type="Proteomes" id="UP000275401"/>
    </source>
</evidence>
<accession>A0A3M8SUW7</accession>